<dbReference type="Proteomes" id="UP001165083">
    <property type="component" value="Unassembled WGS sequence"/>
</dbReference>
<proteinExistence type="inferred from homology"/>
<accession>A0A9W6XKB2</accession>
<evidence type="ECO:0000256" key="4">
    <source>
        <dbReference type="ARBA" id="ARBA00022729"/>
    </source>
</evidence>
<evidence type="ECO:0000256" key="2">
    <source>
        <dbReference type="ARBA" id="ARBA00010400"/>
    </source>
</evidence>
<reference evidence="6" key="1">
    <citation type="submission" date="2023-04" db="EMBL/GenBank/DDBJ databases">
        <title>Phytophthora lilii NBRC 32176.</title>
        <authorList>
            <person name="Ichikawa N."/>
            <person name="Sato H."/>
            <person name="Tonouchi N."/>
        </authorList>
    </citation>
    <scope>NUCLEOTIDE SEQUENCE</scope>
    <source>
        <strain evidence="6">NBRC 32176</strain>
    </source>
</reference>
<keyword evidence="3 5" id="KW-0964">Secreted</keyword>
<dbReference type="Pfam" id="PF16810">
    <property type="entry name" value="RXLR"/>
    <property type="match status" value="1"/>
</dbReference>
<evidence type="ECO:0000313" key="7">
    <source>
        <dbReference type="Proteomes" id="UP001165083"/>
    </source>
</evidence>
<evidence type="ECO:0000256" key="5">
    <source>
        <dbReference type="RuleBase" id="RU367124"/>
    </source>
</evidence>
<comment type="function">
    <text evidence="5">Effector that suppresses plant defense responses during pathogen infection.</text>
</comment>
<dbReference type="EMBL" id="BSXW01002022">
    <property type="protein sequence ID" value="GMF40480.1"/>
    <property type="molecule type" value="Genomic_DNA"/>
</dbReference>
<evidence type="ECO:0000256" key="3">
    <source>
        <dbReference type="ARBA" id="ARBA00022525"/>
    </source>
</evidence>
<comment type="subcellular location">
    <subcellularLocation>
        <location evidence="1 5">Secreted</location>
    </subcellularLocation>
</comment>
<keyword evidence="4" id="KW-0732">Signal</keyword>
<name>A0A9W6XKB2_9STRA</name>
<dbReference type="InterPro" id="IPR031825">
    <property type="entry name" value="RXLR"/>
</dbReference>
<sequence length="195" mass="21474">MILGELCIFWMYAHDRSHHQQQLAGRANLPVLAQRVPSTSSKIMRWYRVLLVASTLLAGSDAATKSVQAKMSALDSTASVSAAVVAKDTIRQRFLRMDTSTPDAAKTLSYSFRDIDAEGDDATGDSAFIDSEDRAGGGAMESLKSLKSLKALSRSMSRASKKFSDKISPALPMKTKLRVWSTTRNRFHLSRRSWG</sequence>
<comment type="similarity">
    <text evidence="2 5">Belongs to the RxLR effector family.</text>
</comment>
<dbReference type="AlphaFoldDB" id="A0A9W6XKB2"/>
<comment type="caution">
    <text evidence="6">The sequence shown here is derived from an EMBL/GenBank/DDBJ whole genome shotgun (WGS) entry which is preliminary data.</text>
</comment>
<comment type="domain">
    <text evidence="5">The RxLR-dEER motif acts to carry the protein into the host cell cytoplasm through binding to cell surface phosphatidylinositol-3-phosphate.</text>
</comment>
<protein>
    <recommendedName>
        <fullName evidence="5">RxLR effector protein</fullName>
    </recommendedName>
</protein>
<keyword evidence="7" id="KW-1185">Reference proteome</keyword>
<gene>
    <name evidence="6" type="ORF">Plil01_001651600</name>
</gene>
<evidence type="ECO:0000313" key="6">
    <source>
        <dbReference type="EMBL" id="GMF40480.1"/>
    </source>
</evidence>
<organism evidence="6 7">
    <name type="scientific">Phytophthora lilii</name>
    <dbReference type="NCBI Taxonomy" id="2077276"/>
    <lineage>
        <taxon>Eukaryota</taxon>
        <taxon>Sar</taxon>
        <taxon>Stramenopiles</taxon>
        <taxon>Oomycota</taxon>
        <taxon>Peronosporomycetes</taxon>
        <taxon>Peronosporales</taxon>
        <taxon>Peronosporaceae</taxon>
        <taxon>Phytophthora</taxon>
    </lineage>
</organism>
<evidence type="ECO:0000256" key="1">
    <source>
        <dbReference type="ARBA" id="ARBA00004613"/>
    </source>
</evidence>